<sequence>MLKKEARRIYKKKKEELSASEQLKGDDLLLIQFQTVDWPQVTNVLSFYPILEMKEINSFILTDYLHFRNPSLQFFYPRANFDSHTMHAIHCTADTSFEENKYGIFEPVQGEVIDPRELDMIIVPLLAFDMNGHRVGYGKGFYDRFLKECHEDCLIVGVSYFEPVEAIEDTGEFDVPLDLCITPQQVYVF</sequence>
<reference evidence="7" key="1">
    <citation type="submission" date="2015-01" db="EMBL/GenBank/DDBJ databases">
        <title>Flavisolibacter sp./LCS9/ whole genome sequencing.</title>
        <authorList>
            <person name="Kim M.K."/>
            <person name="Srinivasan S."/>
            <person name="Lee J.-J."/>
        </authorList>
    </citation>
    <scope>NUCLEOTIDE SEQUENCE [LARGE SCALE GENOMIC DNA]</scope>
    <source>
        <strain evidence="7">LCS9</strain>
    </source>
</reference>
<dbReference type="GO" id="GO:0046872">
    <property type="term" value="F:metal ion binding"/>
    <property type="evidence" value="ECO:0007669"/>
    <property type="project" value="UniProtKB-KW"/>
</dbReference>
<dbReference type="EMBL" id="CP011390">
    <property type="protein sequence ID" value="ANE49323.1"/>
    <property type="molecule type" value="Genomic_DNA"/>
</dbReference>
<keyword evidence="2 4" id="KW-0547">Nucleotide-binding</keyword>
<dbReference type="SUPFAM" id="SSF100950">
    <property type="entry name" value="NagB/RpiA/CoA transferase-like"/>
    <property type="match status" value="1"/>
</dbReference>
<dbReference type="Pfam" id="PF01812">
    <property type="entry name" value="5-FTHF_cyc-lig"/>
    <property type="match status" value="1"/>
</dbReference>
<feature type="binding site" evidence="4">
    <location>
        <begin position="3"/>
        <end position="7"/>
    </location>
    <ligand>
        <name>ATP</name>
        <dbReference type="ChEBI" id="CHEBI:30616"/>
    </ligand>
</feature>
<comment type="cofactor">
    <cofactor evidence="5">
        <name>Mg(2+)</name>
        <dbReference type="ChEBI" id="CHEBI:18420"/>
    </cofactor>
</comment>
<dbReference type="RefSeq" id="WP_066401404.1">
    <property type="nucleotide sequence ID" value="NZ_CP011390.1"/>
</dbReference>
<dbReference type="NCBIfam" id="TIGR02727">
    <property type="entry name" value="MTHFS_bact"/>
    <property type="match status" value="1"/>
</dbReference>
<dbReference type="InterPro" id="IPR024185">
    <property type="entry name" value="FTHF_cligase-like_sf"/>
</dbReference>
<evidence type="ECO:0000256" key="3">
    <source>
        <dbReference type="ARBA" id="ARBA00022840"/>
    </source>
</evidence>
<dbReference type="PANTHER" id="PTHR23407">
    <property type="entry name" value="ATPASE INHIBITOR/5-FORMYLTETRAHYDROFOLATE CYCLO-LIGASE"/>
    <property type="match status" value="1"/>
</dbReference>
<comment type="catalytic activity">
    <reaction evidence="5">
        <text>(6S)-5-formyl-5,6,7,8-tetrahydrofolate + ATP = (6R)-5,10-methenyltetrahydrofolate + ADP + phosphate</text>
        <dbReference type="Rhea" id="RHEA:10488"/>
        <dbReference type="ChEBI" id="CHEBI:30616"/>
        <dbReference type="ChEBI" id="CHEBI:43474"/>
        <dbReference type="ChEBI" id="CHEBI:57455"/>
        <dbReference type="ChEBI" id="CHEBI:57457"/>
        <dbReference type="ChEBI" id="CHEBI:456216"/>
        <dbReference type="EC" id="6.3.3.2"/>
    </reaction>
</comment>
<gene>
    <name evidence="6" type="ORF">SY85_01210</name>
</gene>
<comment type="similarity">
    <text evidence="1 5">Belongs to the 5-formyltetrahydrofolate cyclo-ligase family.</text>
</comment>
<dbReference type="GO" id="GO:0005524">
    <property type="term" value="F:ATP binding"/>
    <property type="evidence" value="ECO:0007669"/>
    <property type="project" value="UniProtKB-KW"/>
</dbReference>
<accession>A0A172TRD0</accession>
<proteinExistence type="inferred from homology"/>
<dbReference type="PANTHER" id="PTHR23407:SF1">
    <property type="entry name" value="5-FORMYLTETRAHYDROFOLATE CYCLO-LIGASE"/>
    <property type="match status" value="1"/>
</dbReference>
<dbReference type="KEGG" id="fla:SY85_01210"/>
<dbReference type="PATRIC" id="fig|1492898.3.peg.271"/>
<evidence type="ECO:0000256" key="1">
    <source>
        <dbReference type="ARBA" id="ARBA00010638"/>
    </source>
</evidence>
<feature type="binding site" evidence="4">
    <location>
        <position position="55"/>
    </location>
    <ligand>
        <name>substrate</name>
    </ligand>
</feature>
<dbReference type="InterPro" id="IPR002698">
    <property type="entry name" value="FTHF_cligase"/>
</dbReference>
<keyword evidence="7" id="KW-1185">Reference proteome</keyword>
<evidence type="ECO:0000256" key="4">
    <source>
        <dbReference type="PIRSR" id="PIRSR006806-1"/>
    </source>
</evidence>
<dbReference type="Gene3D" id="3.40.50.10420">
    <property type="entry name" value="NagB/RpiA/CoA transferase-like"/>
    <property type="match status" value="1"/>
</dbReference>
<reference evidence="6 7" key="2">
    <citation type="journal article" date="2016" name="Int. J. Syst. Evol. Microbiol.">
        <title>Flavisolibacter tropicus sp. nov., isolated from tropical soil.</title>
        <authorList>
            <person name="Lee J.J."/>
            <person name="Kang M.S."/>
            <person name="Kim G.S."/>
            <person name="Lee C.S."/>
            <person name="Lim S."/>
            <person name="Lee J."/>
            <person name="Roh S.H."/>
            <person name="Kang H."/>
            <person name="Ha J.M."/>
            <person name="Bae S."/>
            <person name="Jung H.Y."/>
            <person name="Kim M.K."/>
        </authorList>
    </citation>
    <scope>NUCLEOTIDE SEQUENCE [LARGE SCALE GENOMIC DNA]</scope>
    <source>
        <strain evidence="6 7">LCS9</strain>
    </source>
</reference>
<organism evidence="6 7">
    <name type="scientific">Flavisolibacter tropicus</name>
    <dbReference type="NCBI Taxonomy" id="1492898"/>
    <lineage>
        <taxon>Bacteria</taxon>
        <taxon>Pseudomonadati</taxon>
        <taxon>Bacteroidota</taxon>
        <taxon>Chitinophagia</taxon>
        <taxon>Chitinophagales</taxon>
        <taxon>Chitinophagaceae</taxon>
        <taxon>Flavisolibacter</taxon>
    </lineage>
</organism>
<evidence type="ECO:0000256" key="2">
    <source>
        <dbReference type="ARBA" id="ARBA00022741"/>
    </source>
</evidence>
<evidence type="ECO:0000256" key="5">
    <source>
        <dbReference type="RuleBase" id="RU361279"/>
    </source>
</evidence>
<dbReference type="GO" id="GO:0009396">
    <property type="term" value="P:folic acid-containing compound biosynthetic process"/>
    <property type="evidence" value="ECO:0007669"/>
    <property type="project" value="TreeGrafter"/>
</dbReference>
<keyword evidence="5" id="KW-0460">Magnesium</keyword>
<keyword evidence="3 4" id="KW-0067">ATP-binding</keyword>
<dbReference type="InterPro" id="IPR037171">
    <property type="entry name" value="NagB/RpiA_transferase-like"/>
</dbReference>
<feature type="binding site" evidence="4">
    <location>
        <begin position="134"/>
        <end position="142"/>
    </location>
    <ligand>
        <name>ATP</name>
        <dbReference type="ChEBI" id="CHEBI:30616"/>
    </ligand>
</feature>
<dbReference type="Proteomes" id="UP000077177">
    <property type="component" value="Chromosome"/>
</dbReference>
<dbReference type="AlphaFoldDB" id="A0A172TRD0"/>
<dbReference type="PIRSF" id="PIRSF006806">
    <property type="entry name" value="FTHF_cligase"/>
    <property type="match status" value="1"/>
</dbReference>
<dbReference type="EC" id="6.3.3.2" evidence="5"/>
<keyword evidence="5" id="KW-0479">Metal-binding</keyword>
<dbReference type="GO" id="GO:0035999">
    <property type="term" value="P:tetrahydrofolate interconversion"/>
    <property type="evidence" value="ECO:0007669"/>
    <property type="project" value="TreeGrafter"/>
</dbReference>
<name>A0A172TRD0_9BACT</name>
<evidence type="ECO:0000313" key="6">
    <source>
        <dbReference type="EMBL" id="ANE49323.1"/>
    </source>
</evidence>
<dbReference type="GO" id="GO:0030272">
    <property type="term" value="F:5-formyltetrahydrofolate cyclo-ligase activity"/>
    <property type="evidence" value="ECO:0007669"/>
    <property type="project" value="UniProtKB-EC"/>
</dbReference>
<evidence type="ECO:0000313" key="7">
    <source>
        <dbReference type="Proteomes" id="UP000077177"/>
    </source>
</evidence>
<protein>
    <recommendedName>
        <fullName evidence="5">5-formyltetrahydrofolate cyclo-ligase</fullName>
        <ecNumber evidence="5">6.3.3.2</ecNumber>
    </recommendedName>
</protein>
<dbReference type="OrthoDB" id="9801938at2"/>
<dbReference type="STRING" id="1492898.SY85_01210"/>